<proteinExistence type="predicted"/>
<evidence type="ECO:0000313" key="2">
    <source>
        <dbReference type="Proteomes" id="UP001059295"/>
    </source>
</evidence>
<dbReference type="Proteomes" id="UP001059295">
    <property type="component" value="Chromosome"/>
</dbReference>
<keyword evidence="2" id="KW-1185">Reference proteome</keyword>
<accession>A0ABY5V1B3</accession>
<reference evidence="1" key="1">
    <citation type="journal article" date="2022" name="Cell">
        <title>Design, construction, and in vivo augmentation of a complex gut microbiome.</title>
        <authorList>
            <person name="Cheng A.G."/>
            <person name="Ho P.Y."/>
            <person name="Aranda-Diaz A."/>
            <person name="Jain S."/>
            <person name="Yu F.B."/>
            <person name="Meng X."/>
            <person name="Wang M."/>
            <person name="Iakiviak M."/>
            <person name="Nagashima K."/>
            <person name="Zhao A."/>
            <person name="Murugkar P."/>
            <person name="Patil A."/>
            <person name="Atabakhsh K."/>
            <person name="Weakley A."/>
            <person name="Yan J."/>
            <person name="Brumbaugh A.R."/>
            <person name="Higginbottom S."/>
            <person name="Dimas A."/>
            <person name="Shiver A.L."/>
            <person name="Deutschbauer A."/>
            <person name="Neff N."/>
            <person name="Sonnenburg J.L."/>
            <person name="Huang K.C."/>
            <person name="Fischbach M.A."/>
        </authorList>
    </citation>
    <scope>NUCLEOTIDE SEQUENCE</scope>
    <source>
        <strain evidence="1">AP11</strain>
    </source>
</reference>
<evidence type="ECO:0000313" key="1">
    <source>
        <dbReference type="EMBL" id="UWN58015.1"/>
    </source>
</evidence>
<name>A0ABY5V1B3_9BACT</name>
<gene>
    <name evidence="1" type="ORF">NQ491_04350</name>
</gene>
<protein>
    <submittedName>
        <fullName evidence="1">Uncharacterized protein</fullName>
    </submittedName>
</protein>
<dbReference type="RefSeq" id="WP_019246367.1">
    <property type="nucleotide sequence ID" value="NZ_CP102294.1"/>
</dbReference>
<dbReference type="GeneID" id="82890938"/>
<organism evidence="1 2">
    <name type="scientific">Alistipes ihumii AP11</name>
    <dbReference type="NCBI Taxonomy" id="1211813"/>
    <lineage>
        <taxon>Bacteria</taxon>
        <taxon>Pseudomonadati</taxon>
        <taxon>Bacteroidota</taxon>
        <taxon>Bacteroidia</taxon>
        <taxon>Bacteroidales</taxon>
        <taxon>Rikenellaceae</taxon>
        <taxon>Alistipes</taxon>
    </lineage>
</organism>
<dbReference type="EMBL" id="CP102294">
    <property type="protein sequence ID" value="UWN58015.1"/>
    <property type="molecule type" value="Genomic_DNA"/>
</dbReference>
<sequence>MERTLLNEIYAQWKSAKQRAQQECENRALFNMAEKYRACTMFKGTEDLEQIIRLFTSPQGVEFCQKYHFPDITTLRRFKQYDVERYGIYIDAGHIRLENERTVVLIGKTSACLSYDSKGRHEVILMHGAQASIQASAWAVVFVSGEHGCQVIKKATDRAMIL</sequence>